<protein>
    <submittedName>
        <fullName evidence="1">Uncharacterized protein</fullName>
    </submittedName>
</protein>
<comment type="caution">
    <text evidence="1">The sequence shown here is derived from an EMBL/GenBank/DDBJ whole genome shotgun (WGS) entry which is preliminary data.</text>
</comment>
<name>A0A1A7NVH3_9PAST</name>
<accession>A0A1A7NVH3</accession>
<dbReference type="OrthoDB" id="5677251at2"/>
<dbReference type="EMBL" id="JTJL01000042">
    <property type="protein sequence ID" value="OBW93004.1"/>
    <property type="molecule type" value="Genomic_DNA"/>
</dbReference>
<sequence>MAEFKDVKQAIVEAQLASTPKDRMINSIMTGATELLSANDIILRLGITANEFEKLIKLPNHYLRTSSGFGAALSATQALFDTHIELINKDLEKISTFPNPDLYILGKARWTKETFKKWLEEQCR</sequence>
<dbReference type="PATRIC" id="fig|505341.3.peg.1616"/>
<reference evidence="1 2" key="1">
    <citation type="submission" date="2014-11" db="EMBL/GenBank/DDBJ databases">
        <title>Pan-genome of Gallibacterium spp.</title>
        <authorList>
            <person name="Kudirkiene E."/>
            <person name="Bojesen A.M."/>
        </authorList>
    </citation>
    <scope>NUCLEOTIDE SEQUENCE [LARGE SCALE GENOMIC DNA]</scope>
    <source>
        <strain evidence="1 2">F150</strain>
    </source>
</reference>
<dbReference type="AlphaFoldDB" id="A0A1A7NVH3"/>
<dbReference type="Proteomes" id="UP000092649">
    <property type="component" value="Unassembled WGS sequence"/>
</dbReference>
<dbReference type="RefSeq" id="WP_066108526.1">
    <property type="nucleotide sequence ID" value="NZ_JTJL01000042.1"/>
</dbReference>
<gene>
    <name evidence="1" type="ORF">QS62_08050</name>
</gene>
<evidence type="ECO:0000313" key="2">
    <source>
        <dbReference type="Proteomes" id="UP000092649"/>
    </source>
</evidence>
<evidence type="ECO:0000313" key="1">
    <source>
        <dbReference type="EMBL" id="OBW93004.1"/>
    </source>
</evidence>
<proteinExistence type="predicted"/>
<keyword evidence="2" id="KW-1185">Reference proteome</keyword>
<organism evidence="1 2">
    <name type="scientific">Gallibacterium salpingitidis</name>
    <dbReference type="NCBI Taxonomy" id="505341"/>
    <lineage>
        <taxon>Bacteria</taxon>
        <taxon>Pseudomonadati</taxon>
        <taxon>Pseudomonadota</taxon>
        <taxon>Gammaproteobacteria</taxon>
        <taxon>Pasteurellales</taxon>
        <taxon>Pasteurellaceae</taxon>
        <taxon>Gallibacterium</taxon>
    </lineage>
</organism>